<evidence type="ECO:0000256" key="3">
    <source>
        <dbReference type="ARBA" id="ARBA00022553"/>
    </source>
</evidence>
<dbReference type="Pfam" id="PF00512">
    <property type="entry name" value="HisKA"/>
    <property type="match status" value="1"/>
</dbReference>
<dbReference type="EMBL" id="CP089982">
    <property type="protein sequence ID" value="WXA91719.1"/>
    <property type="molecule type" value="Genomic_DNA"/>
</dbReference>
<dbReference type="RefSeq" id="WP_394842342.1">
    <property type="nucleotide sequence ID" value="NZ_CP089982.1"/>
</dbReference>
<name>A0ABZ2K4M2_9BACT</name>
<keyword evidence="5" id="KW-0808">Transferase</keyword>
<dbReference type="Proteomes" id="UP001379533">
    <property type="component" value="Chromosome"/>
</dbReference>
<comment type="catalytic activity">
    <reaction evidence="1">
        <text>ATP + protein L-histidine = ADP + protein N-phospho-L-histidine.</text>
        <dbReference type="EC" id="2.7.13.3"/>
    </reaction>
</comment>
<protein>
    <recommendedName>
        <fullName evidence="2">histidine kinase</fullName>
        <ecNumber evidence="2">2.7.13.3</ecNumber>
    </recommendedName>
</protein>
<dbReference type="InterPro" id="IPR005467">
    <property type="entry name" value="His_kinase_dom"/>
</dbReference>
<dbReference type="SUPFAM" id="SSF47384">
    <property type="entry name" value="Homodimeric domain of signal transducing histidine kinase"/>
    <property type="match status" value="1"/>
</dbReference>
<dbReference type="CDD" id="cd00082">
    <property type="entry name" value="HisKA"/>
    <property type="match status" value="1"/>
</dbReference>
<evidence type="ECO:0000313" key="6">
    <source>
        <dbReference type="Proteomes" id="UP001379533"/>
    </source>
</evidence>
<reference evidence="5 6" key="1">
    <citation type="submission" date="2021-12" db="EMBL/GenBank/DDBJ databases">
        <title>Discovery of the Pendulisporaceae a myxobacterial family with distinct sporulation behavior and unique specialized metabolism.</title>
        <authorList>
            <person name="Garcia R."/>
            <person name="Popoff A."/>
            <person name="Bader C.D."/>
            <person name="Loehr J."/>
            <person name="Walesch S."/>
            <person name="Walt C."/>
            <person name="Boldt J."/>
            <person name="Bunk B."/>
            <person name="Haeckl F.J.F.P.J."/>
            <person name="Gunesch A.P."/>
            <person name="Birkelbach J."/>
            <person name="Nuebel U."/>
            <person name="Pietschmann T."/>
            <person name="Bach T."/>
            <person name="Mueller R."/>
        </authorList>
    </citation>
    <scope>NUCLEOTIDE SEQUENCE [LARGE SCALE GENOMIC DNA]</scope>
    <source>
        <strain evidence="5 6">MSr12523</strain>
    </source>
</reference>
<dbReference type="SUPFAM" id="SSF55874">
    <property type="entry name" value="ATPase domain of HSP90 chaperone/DNA topoisomerase II/histidine kinase"/>
    <property type="match status" value="1"/>
</dbReference>
<dbReference type="PANTHER" id="PTHR43065:SF42">
    <property type="entry name" value="TWO-COMPONENT SENSOR PPRA"/>
    <property type="match status" value="1"/>
</dbReference>
<dbReference type="PROSITE" id="PS50109">
    <property type="entry name" value="HIS_KIN"/>
    <property type="match status" value="1"/>
</dbReference>
<evidence type="ECO:0000256" key="2">
    <source>
        <dbReference type="ARBA" id="ARBA00012438"/>
    </source>
</evidence>
<gene>
    <name evidence="5" type="ORF">LZC95_35370</name>
</gene>
<dbReference type="InterPro" id="IPR004358">
    <property type="entry name" value="Sig_transdc_His_kin-like_C"/>
</dbReference>
<dbReference type="InterPro" id="IPR003594">
    <property type="entry name" value="HATPase_dom"/>
</dbReference>
<dbReference type="SMART" id="SM00388">
    <property type="entry name" value="HisKA"/>
    <property type="match status" value="1"/>
</dbReference>
<proteinExistence type="predicted"/>
<keyword evidence="6" id="KW-1185">Reference proteome</keyword>
<dbReference type="SMART" id="SM00387">
    <property type="entry name" value="HATPase_c"/>
    <property type="match status" value="1"/>
</dbReference>
<organism evidence="5 6">
    <name type="scientific">Pendulispora brunnea</name>
    <dbReference type="NCBI Taxonomy" id="2905690"/>
    <lineage>
        <taxon>Bacteria</taxon>
        <taxon>Pseudomonadati</taxon>
        <taxon>Myxococcota</taxon>
        <taxon>Myxococcia</taxon>
        <taxon>Myxococcales</taxon>
        <taxon>Sorangiineae</taxon>
        <taxon>Pendulisporaceae</taxon>
        <taxon>Pendulispora</taxon>
    </lineage>
</organism>
<keyword evidence="5" id="KW-0418">Kinase</keyword>
<keyword evidence="3" id="KW-0597">Phosphoprotein</keyword>
<dbReference type="Gene3D" id="3.30.565.10">
    <property type="entry name" value="Histidine kinase-like ATPase, C-terminal domain"/>
    <property type="match status" value="1"/>
</dbReference>
<dbReference type="PRINTS" id="PR00344">
    <property type="entry name" value="BCTRLSENSOR"/>
</dbReference>
<dbReference type="InterPro" id="IPR003661">
    <property type="entry name" value="HisK_dim/P_dom"/>
</dbReference>
<evidence type="ECO:0000313" key="5">
    <source>
        <dbReference type="EMBL" id="WXA91719.1"/>
    </source>
</evidence>
<evidence type="ECO:0000256" key="1">
    <source>
        <dbReference type="ARBA" id="ARBA00000085"/>
    </source>
</evidence>
<dbReference type="CDD" id="cd00075">
    <property type="entry name" value="HATPase"/>
    <property type="match status" value="1"/>
</dbReference>
<accession>A0ABZ2K4M2</accession>
<dbReference type="PANTHER" id="PTHR43065">
    <property type="entry name" value="SENSOR HISTIDINE KINASE"/>
    <property type="match status" value="1"/>
</dbReference>
<sequence>MSPVPTESSIDVLVRFARLASEARAGAKVLPLLADALVKHVKADAVAVLAIGPGGATFVPSRHLPKELEGVQVDPDVIGEELGAQLVAACHGRFAHVRSHPLVSGGGLFGSVVMFFATEAPHGQVDLGEALVDLAAIALASDAQLQQLVRSHAELRASQETLARSEKLRALGQMAAGVSHDLKNILNPLSLHLQLLARGLERGKTDDAKETIAEMKQVLTRGLQTLERLREYSRQSPEPRTENVDLNRLVHEAAEIARPRMTTASGRRHRVDEELGAPPIFRGRAGDIVSALVNLVVNAVDAMPDGGTITLRTGASNGGSWVQIADDGPGIPEDVQRRVFEPFFTTKGEEGTGLGLAMVEACARRHGGSIKLDTAVGKGTTFTLWFPLTAP</sequence>
<dbReference type="Gene3D" id="1.10.287.130">
    <property type="match status" value="1"/>
</dbReference>
<dbReference type="Pfam" id="PF02518">
    <property type="entry name" value="HATPase_c"/>
    <property type="match status" value="1"/>
</dbReference>
<dbReference type="InterPro" id="IPR036097">
    <property type="entry name" value="HisK_dim/P_sf"/>
</dbReference>
<feature type="domain" description="Histidine kinase" evidence="4">
    <location>
        <begin position="177"/>
        <end position="390"/>
    </location>
</feature>
<dbReference type="InterPro" id="IPR036890">
    <property type="entry name" value="HATPase_C_sf"/>
</dbReference>
<dbReference type="EC" id="2.7.13.3" evidence="2"/>
<dbReference type="GO" id="GO:0016301">
    <property type="term" value="F:kinase activity"/>
    <property type="evidence" value="ECO:0007669"/>
    <property type="project" value="UniProtKB-KW"/>
</dbReference>
<evidence type="ECO:0000259" key="4">
    <source>
        <dbReference type="PROSITE" id="PS50109"/>
    </source>
</evidence>